<feature type="domain" description="DUF4037" evidence="1">
    <location>
        <begin position="127"/>
        <end position="224"/>
    </location>
</feature>
<keyword evidence="3" id="KW-1185">Reference proteome</keyword>
<evidence type="ECO:0000313" key="3">
    <source>
        <dbReference type="Proteomes" id="UP000219688"/>
    </source>
</evidence>
<evidence type="ECO:0000313" key="2">
    <source>
        <dbReference type="EMBL" id="SOC56867.1"/>
    </source>
</evidence>
<dbReference type="Pfam" id="PF13228">
    <property type="entry name" value="DUF4037"/>
    <property type="match status" value="1"/>
</dbReference>
<dbReference type="InterPro" id="IPR025117">
    <property type="entry name" value="DUF4037"/>
</dbReference>
<dbReference type="EMBL" id="OBQK01000009">
    <property type="protein sequence ID" value="SOC56867.1"/>
    <property type="molecule type" value="Genomic_DNA"/>
</dbReference>
<dbReference type="Proteomes" id="UP000219688">
    <property type="component" value="Unassembled WGS sequence"/>
</dbReference>
<evidence type="ECO:0000259" key="1">
    <source>
        <dbReference type="Pfam" id="PF13228"/>
    </source>
</evidence>
<sequence>MDLSGVELARAYHAQVVGPLLARRFPGMPYAAALLGSGSEVLGLDDAVSRDHDWGPRLTLLVPEGDVGRVERAVEQYLPGSFLGLPTRFALSGETTDQHRVEVSSTGGFVRARLGLDPRGGMAAADWLTLTGQAVLEVVAGPVFVDTAGEVTTVRRLLGSYPEDVRRHLVAVDWARIGEEMPLMSRSGDRGDDLGSRVIAARLVDAAVHLAFLLEGRWVPYPKWRGLVLGELPHTGEVVATLGGTMTAPAWRERQDALARALGALMDRQAASGLPTVGPAVVPFWDRPYLHPDPRVVDRVRACVVDPAVRAWPVRRGSAEQLATDVGLLGDPRARRRLVELTDGGLDGPGR</sequence>
<gene>
    <name evidence="2" type="ORF">SAMN05421879_10976</name>
</gene>
<reference evidence="3" key="1">
    <citation type="submission" date="2017-08" db="EMBL/GenBank/DDBJ databases">
        <authorList>
            <person name="Varghese N."/>
            <person name="Submissions S."/>
        </authorList>
    </citation>
    <scope>NUCLEOTIDE SEQUENCE [LARGE SCALE GENOMIC DNA]</scope>
    <source>
        <strain evidence="3">USBA17B2</strain>
    </source>
</reference>
<dbReference type="RefSeq" id="WP_097188743.1">
    <property type="nucleotide sequence ID" value="NZ_OBQK01000009.1"/>
</dbReference>
<accession>A0A285VSM0</accession>
<proteinExistence type="predicted"/>
<name>A0A285VSM0_9MICO</name>
<protein>
    <recommendedName>
        <fullName evidence="1">DUF4037 domain-containing protein</fullName>
    </recommendedName>
</protein>
<organism evidence="2 3">
    <name type="scientific">Ornithinimicrobium cerasi</name>
    <dbReference type="NCBI Taxonomy" id="2248773"/>
    <lineage>
        <taxon>Bacteria</taxon>
        <taxon>Bacillati</taxon>
        <taxon>Actinomycetota</taxon>
        <taxon>Actinomycetes</taxon>
        <taxon>Micrococcales</taxon>
        <taxon>Ornithinimicrobiaceae</taxon>
        <taxon>Ornithinimicrobium</taxon>
    </lineage>
</organism>
<dbReference type="AlphaFoldDB" id="A0A285VSM0"/>